<protein>
    <recommendedName>
        <fullName evidence="3">SUEL-type lectin domain-containing protein</fullName>
    </recommendedName>
</protein>
<feature type="transmembrane region" description="Helical" evidence="1">
    <location>
        <begin position="335"/>
        <end position="357"/>
    </location>
</feature>
<evidence type="ECO:0000256" key="1">
    <source>
        <dbReference type="SAM" id="Phobius"/>
    </source>
</evidence>
<evidence type="ECO:0000259" key="3">
    <source>
        <dbReference type="Pfam" id="PF02140"/>
    </source>
</evidence>
<reference evidence="4 6" key="2">
    <citation type="journal article" date="2013" name="Nature">
        <title>Insights into bilaterian evolution from three spiralian genomes.</title>
        <authorList>
            <person name="Simakov O."/>
            <person name="Marletaz F."/>
            <person name="Cho S.J."/>
            <person name="Edsinger-Gonzales E."/>
            <person name="Havlak P."/>
            <person name="Hellsten U."/>
            <person name="Kuo D.H."/>
            <person name="Larsson T."/>
            <person name="Lv J."/>
            <person name="Arendt D."/>
            <person name="Savage R."/>
            <person name="Osoegawa K."/>
            <person name="de Jong P."/>
            <person name="Grimwood J."/>
            <person name="Chapman J.A."/>
            <person name="Shapiro H."/>
            <person name="Aerts A."/>
            <person name="Otillar R.P."/>
            <person name="Terry A.Y."/>
            <person name="Boore J.L."/>
            <person name="Grigoriev I.V."/>
            <person name="Lindberg D.R."/>
            <person name="Seaver E.C."/>
            <person name="Weisblat D.A."/>
            <person name="Putnam N.H."/>
            <person name="Rokhsar D.S."/>
        </authorList>
    </citation>
    <scope>NUCLEOTIDE SEQUENCE</scope>
    <source>
        <strain evidence="4 6">I ESC-2004</strain>
    </source>
</reference>
<dbReference type="Pfam" id="PF02140">
    <property type="entry name" value="SUEL_Lectin"/>
    <property type="match status" value="1"/>
</dbReference>
<keyword evidence="1" id="KW-0812">Transmembrane</keyword>
<name>R7TK30_CAPTE</name>
<gene>
    <name evidence="4" type="ORF">CAPTEDRAFT_193925</name>
</gene>
<dbReference type="EnsemblMetazoa" id="CapteT193925">
    <property type="protein sequence ID" value="CapteP193925"/>
    <property type="gene ID" value="CapteG193925"/>
</dbReference>
<dbReference type="AlphaFoldDB" id="R7TK30"/>
<dbReference type="OrthoDB" id="10028817at2759"/>
<reference evidence="6" key="1">
    <citation type="submission" date="2012-12" db="EMBL/GenBank/DDBJ databases">
        <authorList>
            <person name="Hellsten U."/>
            <person name="Grimwood J."/>
            <person name="Chapman J.A."/>
            <person name="Shapiro H."/>
            <person name="Aerts A."/>
            <person name="Otillar R.P."/>
            <person name="Terry A.Y."/>
            <person name="Boore J.L."/>
            <person name="Simakov O."/>
            <person name="Marletaz F."/>
            <person name="Cho S.-J."/>
            <person name="Edsinger-Gonzales E."/>
            <person name="Havlak P."/>
            <person name="Kuo D.-H."/>
            <person name="Larsson T."/>
            <person name="Lv J."/>
            <person name="Arendt D."/>
            <person name="Savage R."/>
            <person name="Osoegawa K."/>
            <person name="de Jong P."/>
            <person name="Lindberg D.R."/>
            <person name="Seaver E.C."/>
            <person name="Weisblat D.A."/>
            <person name="Putnam N.H."/>
            <person name="Grigoriev I.V."/>
            <person name="Rokhsar D.S."/>
        </authorList>
    </citation>
    <scope>NUCLEOTIDE SEQUENCE</scope>
    <source>
        <strain evidence="6">I ESC-2004</strain>
    </source>
</reference>
<evidence type="ECO:0000256" key="2">
    <source>
        <dbReference type="SAM" id="SignalP"/>
    </source>
</evidence>
<dbReference type="PANTHER" id="PTHR46780">
    <property type="entry name" value="PROTEIN EVA-1"/>
    <property type="match status" value="1"/>
</dbReference>
<dbReference type="HOGENOM" id="CLU_029488_3_0_1"/>
<feature type="chain" id="PRO_5008787089" description="SUEL-type lectin domain-containing protein" evidence="2">
    <location>
        <begin position="23"/>
        <end position="421"/>
    </location>
</feature>
<dbReference type="GO" id="GO:0030246">
    <property type="term" value="F:carbohydrate binding"/>
    <property type="evidence" value="ECO:0007669"/>
    <property type="project" value="InterPro"/>
</dbReference>
<dbReference type="Proteomes" id="UP000014760">
    <property type="component" value="Unassembled WGS sequence"/>
</dbReference>
<accession>R7TK30</accession>
<sequence>MEYNSAALWILLASLVYLQRWGSSMIITKELLEETCQLETFSPMCSLSQRIFITQSLYGHMKIGKCVKMDFGRFGCMADVTEIVRQRCNGKSRCRITAPDEEIVQTKPCVEGLTSYIETAYSCIPELTSTESCSTITLNRQWKYITSTQIEKTCMAQSQTMKIETPPSMNIEITARIINEETLDADSAYVILSDHIGNTTRINIPRYSRTSVLYNVDSSTVHIIFEHSKAIVLFGFRAVGCEDLVAPELTWIERKRNAITIGCIHNEYTWQVMCIGSKWIGFRGNCTGQTEVKPDVVNPPEMGQKPPPRQTIFTKGISVAINKYLALSSITGIQYALTIGITVFLCVVVLTTGFVCLRKAEYKVKASKGIELQEMTGDYSNTWKATLMRPVTNDLNNPNASPPQQFYVLNQQNDTPIGTLR</sequence>
<keyword evidence="1" id="KW-1133">Transmembrane helix</keyword>
<organism evidence="4">
    <name type="scientific">Capitella teleta</name>
    <name type="common">Polychaete worm</name>
    <dbReference type="NCBI Taxonomy" id="283909"/>
    <lineage>
        <taxon>Eukaryota</taxon>
        <taxon>Metazoa</taxon>
        <taxon>Spiralia</taxon>
        <taxon>Lophotrochozoa</taxon>
        <taxon>Annelida</taxon>
        <taxon>Polychaeta</taxon>
        <taxon>Sedentaria</taxon>
        <taxon>Scolecida</taxon>
        <taxon>Capitellidae</taxon>
        <taxon>Capitella</taxon>
    </lineage>
</organism>
<evidence type="ECO:0000313" key="6">
    <source>
        <dbReference type="Proteomes" id="UP000014760"/>
    </source>
</evidence>
<dbReference type="CDD" id="cd22823">
    <property type="entry name" value="Gal_Rha_Lectin"/>
    <property type="match status" value="1"/>
</dbReference>
<keyword evidence="2" id="KW-0732">Signal</keyword>
<keyword evidence="1" id="KW-0472">Membrane</keyword>
<dbReference type="Gene3D" id="2.60.120.740">
    <property type="match status" value="1"/>
</dbReference>
<feature type="domain" description="SUEL-type lectin" evidence="3">
    <location>
        <begin position="45"/>
        <end position="123"/>
    </location>
</feature>
<keyword evidence="6" id="KW-1185">Reference proteome</keyword>
<feature type="signal peptide" evidence="2">
    <location>
        <begin position="1"/>
        <end position="22"/>
    </location>
</feature>
<proteinExistence type="predicted"/>
<evidence type="ECO:0000313" key="4">
    <source>
        <dbReference type="EMBL" id="ELT93822.1"/>
    </source>
</evidence>
<reference evidence="5" key="3">
    <citation type="submission" date="2015-06" db="UniProtKB">
        <authorList>
            <consortium name="EnsemblMetazoa"/>
        </authorList>
    </citation>
    <scope>IDENTIFICATION</scope>
</reference>
<dbReference type="EMBL" id="KB309608">
    <property type="protein sequence ID" value="ELT93822.1"/>
    <property type="molecule type" value="Genomic_DNA"/>
</dbReference>
<dbReference type="InterPro" id="IPR043159">
    <property type="entry name" value="Lectin_gal-bd_sf"/>
</dbReference>
<dbReference type="EMBL" id="AMQN01012567">
    <property type="status" value="NOT_ANNOTATED_CDS"/>
    <property type="molecule type" value="Genomic_DNA"/>
</dbReference>
<dbReference type="InterPro" id="IPR000922">
    <property type="entry name" value="Lectin_gal-bd_dom"/>
</dbReference>
<evidence type="ECO:0000313" key="5">
    <source>
        <dbReference type="EnsemblMetazoa" id="CapteP193925"/>
    </source>
</evidence>